<proteinExistence type="predicted"/>
<accession>A0AB33K294</accession>
<dbReference type="SUPFAM" id="SSF102588">
    <property type="entry name" value="LmbE-like"/>
    <property type="match status" value="1"/>
</dbReference>
<feature type="domain" description="PLL-like beta propeller" evidence="3">
    <location>
        <begin position="368"/>
        <end position="595"/>
    </location>
</feature>
<dbReference type="AlphaFoldDB" id="A0AB33K294"/>
<dbReference type="Pfam" id="PF26607">
    <property type="entry name" value="DUF8189"/>
    <property type="match status" value="1"/>
</dbReference>
<evidence type="ECO:0000313" key="4">
    <source>
        <dbReference type="EMBL" id="BFP49647.1"/>
    </source>
</evidence>
<dbReference type="InterPro" id="IPR058502">
    <property type="entry name" value="PLL-like_beta-prop"/>
</dbReference>
<dbReference type="Gene3D" id="3.40.50.10320">
    <property type="entry name" value="LmbE-like"/>
    <property type="match status" value="1"/>
</dbReference>
<dbReference type="InterPro" id="IPR024078">
    <property type="entry name" value="LmbE-like_dom_sf"/>
</dbReference>
<feature type="compositionally biased region" description="Pro residues" evidence="2">
    <location>
        <begin position="455"/>
        <end position="465"/>
    </location>
</feature>
<evidence type="ECO:0000256" key="1">
    <source>
        <dbReference type="ARBA" id="ARBA00022833"/>
    </source>
</evidence>
<organism evidence="4">
    <name type="scientific">Kitasatospora sp. CMC57</name>
    <dbReference type="NCBI Taxonomy" id="3231513"/>
    <lineage>
        <taxon>Bacteria</taxon>
        <taxon>Bacillati</taxon>
        <taxon>Actinomycetota</taxon>
        <taxon>Actinomycetes</taxon>
        <taxon>Kitasatosporales</taxon>
        <taxon>Streptomycetaceae</taxon>
        <taxon>Kitasatospora</taxon>
    </lineage>
</organism>
<keyword evidence="1" id="KW-0862">Zinc</keyword>
<dbReference type="GO" id="GO:0000225">
    <property type="term" value="F:N-acetylglucosaminylphosphatidylinositol deacetylase activity"/>
    <property type="evidence" value="ECO:0007669"/>
    <property type="project" value="TreeGrafter"/>
</dbReference>
<gene>
    <name evidence="4" type="ORF">KCMC57_60150</name>
</gene>
<dbReference type="PANTHER" id="PTHR12993">
    <property type="entry name" value="N-ACETYLGLUCOSAMINYL-PHOSPHATIDYLINOSITOL DE-N-ACETYLASE-RELATED"/>
    <property type="match status" value="1"/>
</dbReference>
<dbReference type="SUPFAM" id="SSF89372">
    <property type="entry name" value="Fucose-specific lectin"/>
    <property type="match status" value="2"/>
</dbReference>
<dbReference type="GO" id="GO:0016137">
    <property type="term" value="P:glycoside metabolic process"/>
    <property type="evidence" value="ECO:0007669"/>
    <property type="project" value="UniProtKB-ARBA"/>
</dbReference>
<name>A0AB33K294_9ACTN</name>
<sequence>MIMQVVAHPDDDILFMNPDLAAAAGSGASMVTVFLTAGNRTGDPCPSICFDAAGDPGRTRQRQLGVLNAQSRMAGVSDSSPGTDEYARWDAELWTLNARPVEKYTLRERPGVQLIFVNLHDSGLAAIRAGGTDTAVVPQGSLLPPGTTYTAAAVVELLRLLLDAYRPAVLRVHDEFPDQRYTEDHPDHVAAAQFVADAVLLHPYDVVQVNYRDYNIESCPANLEPTAASGKLGIFAEYQSHDHSTGNYHSEWLSRMYYRWSRGTSWAGLNQDGRPQVFVVRNGAPDTYWRTLQGTWAGPLRFSDPGGRLAPALAVGMNQDGRMELFARRLTDHHIVSLPQNTPNGGWRTTWTDHGNPNQGSGYEAQVGMPVVAADQDGRLEMFVKNAGGGLSHKWQTSINGSWSAGWADMGGSDLQDPVTAVRNGEGRIEVFGSTRTSILGWWQGAPNGTFAGPGPIPNAQPASPPKAAVGQSGRIDLAYREVGTGMMLVSYQNQVGGAWNASPINTGGHGGVGEPAAATVNGQVVLFERNRTTGVSVVARTGPNGSYGAWQDLGGTMVDGPAAVVDGASVIHVFAISTDGRIYFRTGTTTLGSWQAL</sequence>
<evidence type="ECO:0000259" key="3">
    <source>
        <dbReference type="Pfam" id="PF26607"/>
    </source>
</evidence>
<feature type="region of interest" description="Disordered" evidence="2">
    <location>
        <begin position="450"/>
        <end position="470"/>
    </location>
</feature>
<protein>
    <submittedName>
        <fullName evidence="4">PIG-L family deacetylase</fullName>
    </submittedName>
</protein>
<evidence type="ECO:0000256" key="2">
    <source>
        <dbReference type="SAM" id="MobiDB-lite"/>
    </source>
</evidence>
<dbReference type="InterPro" id="IPR003737">
    <property type="entry name" value="GlcNAc_PI_deacetylase-related"/>
</dbReference>
<reference evidence="4" key="1">
    <citation type="submission" date="2024-07" db="EMBL/GenBank/DDBJ databases">
        <title>Complete genome sequences of cellulolytic bacteria, Kitasatospora sp. CMC57 and Streptomyces sp. CMC78, isolated from Japanese agricultural soil.</title>
        <authorList>
            <person name="Hashimoto T."/>
            <person name="Ito M."/>
            <person name="Iwamoto M."/>
            <person name="Fukahori D."/>
            <person name="Shoda T."/>
            <person name="Sakoda M."/>
            <person name="Morohoshi T."/>
            <person name="Mitsuboshi M."/>
            <person name="Nishizawa T."/>
        </authorList>
    </citation>
    <scope>NUCLEOTIDE SEQUENCE</scope>
    <source>
        <strain evidence="4">CMC57</strain>
    </source>
</reference>
<dbReference type="EMBL" id="AP035881">
    <property type="protein sequence ID" value="BFP49647.1"/>
    <property type="molecule type" value="Genomic_DNA"/>
</dbReference>
<dbReference type="Gene3D" id="2.120.10.70">
    <property type="entry name" value="Fucose-specific lectin"/>
    <property type="match status" value="1"/>
</dbReference>
<dbReference type="Pfam" id="PF02585">
    <property type="entry name" value="PIG-L"/>
    <property type="match status" value="1"/>
</dbReference>
<dbReference type="PANTHER" id="PTHR12993:SF23">
    <property type="entry name" value="N-ACETYLGLUCOSAMINYLPHOSPHATIDYLINOSITOL DEACETYLASE"/>
    <property type="match status" value="1"/>
</dbReference>